<evidence type="ECO:0000313" key="5">
    <source>
        <dbReference type="EMBL" id="KKR40670.1"/>
    </source>
</evidence>
<dbReference type="PANTHER" id="PTHR30258:SF1">
    <property type="entry name" value="PROTEIN TRANSPORT PROTEIN HOFB HOMOLOG"/>
    <property type="match status" value="1"/>
</dbReference>
<keyword evidence="2" id="KW-0547">Nucleotide-binding</keyword>
<proteinExistence type="inferred from homology"/>
<keyword evidence="3" id="KW-0067">ATP-binding</keyword>
<dbReference type="GO" id="GO:0016887">
    <property type="term" value="F:ATP hydrolysis activity"/>
    <property type="evidence" value="ECO:0007669"/>
    <property type="project" value="TreeGrafter"/>
</dbReference>
<dbReference type="GO" id="GO:0005524">
    <property type="term" value="F:ATP binding"/>
    <property type="evidence" value="ECO:0007669"/>
    <property type="project" value="UniProtKB-KW"/>
</dbReference>
<reference evidence="5 6" key="1">
    <citation type="journal article" date="2015" name="Nature">
        <title>rRNA introns, odd ribosomes, and small enigmatic genomes across a large radiation of phyla.</title>
        <authorList>
            <person name="Brown C.T."/>
            <person name="Hug L.A."/>
            <person name="Thomas B.C."/>
            <person name="Sharon I."/>
            <person name="Castelle C.J."/>
            <person name="Singh A."/>
            <person name="Wilkins M.J."/>
            <person name="Williams K.H."/>
            <person name="Banfield J.F."/>
        </authorList>
    </citation>
    <scope>NUCLEOTIDE SEQUENCE [LARGE SCALE GENOMIC DNA]</scope>
</reference>
<dbReference type="Proteomes" id="UP000034072">
    <property type="component" value="Unassembled WGS sequence"/>
</dbReference>
<organism evidence="5 6">
    <name type="scientific">Candidatus Yanofskybacteria bacterium GW2011_GWE2_40_11</name>
    <dbReference type="NCBI Taxonomy" id="1619033"/>
    <lineage>
        <taxon>Bacteria</taxon>
        <taxon>Candidatus Yanofskyibacteriota</taxon>
    </lineage>
</organism>
<evidence type="ECO:0000256" key="1">
    <source>
        <dbReference type="ARBA" id="ARBA00006611"/>
    </source>
</evidence>
<dbReference type="InterPro" id="IPR027417">
    <property type="entry name" value="P-loop_NTPase"/>
</dbReference>
<dbReference type="Gene3D" id="3.30.300.160">
    <property type="entry name" value="Type II secretion system, protein E, N-terminal domain"/>
    <property type="match status" value="1"/>
</dbReference>
<dbReference type="InterPro" id="IPR003593">
    <property type="entry name" value="AAA+_ATPase"/>
</dbReference>
<dbReference type="PROSITE" id="PS00662">
    <property type="entry name" value="T2SP_E"/>
    <property type="match status" value="1"/>
</dbReference>
<dbReference type="GO" id="GO:0005886">
    <property type="term" value="C:plasma membrane"/>
    <property type="evidence" value="ECO:0007669"/>
    <property type="project" value="TreeGrafter"/>
</dbReference>
<dbReference type="CDD" id="cd01129">
    <property type="entry name" value="PulE-GspE-like"/>
    <property type="match status" value="1"/>
</dbReference>
<comment type="caution">
    <text evidence="5">The sequence shown here is derived from an EMBL/GenBank/DDBJ whole genome shotgun (WGS) entry which is preliminary data.</text>
</comment>
<gene>
    <name evidence="5" type="ORF">UT75_C0006G0049</name>
</gene>
<evidence type="ECO:0000259" key="4">
    <source>
        <dbReference type="PROSITE" id="PS00662"/>
    </source>
</evidence>
<dbReference type="Pfam" id="PF05157">
    <property type="entry name" value="MshEN"/>
    <property type="match status" value="1"/>
</dbReference>
<dbReference type="AlphaFoldDB" id="A0A0G0T0N2"/>
<dbReference type="Gene3D" id="3.30.450.90">
    <property type="match status" value="1"/>
</dbReference>
<dbReference type="Pfam" id="PF00437">
    <property type="entry name" value="T2SSE"/>
    <property type="match status" value="1"/>
</dbReference>
<evidence type="ECO:0000313" key="6">
    <source>
        <dbReference type="Proteomes" id="UP000034072"/>
    </source>
</evidence>
<dbReference type="EMBL" id="LBXZ01000006">
    <property type="protein sequence ID" value="KKR40670.1"/>
    <property type="molecule type" value="Genomic_DNA"/>
</dbReference>
<dbReference type="InterPro" id="IPR037257">
    <property type="entry name" value="T2SS_E_N_sf"/>
</dbReference>
<feature type="domain" description="Bacterial type II secretion system protein E" evidence="4">
    <location>
        <begin position="388"/>
        <end position="402"/>
    </location>
</feature>
<accession>A0A0G0T0N2</accession>
<comment type="similarity">
    <text evidence="1">Belongs to the GSP E family.</text>
</comment>
<dbReference type="SUPFAM" id="SSF160246">
    <property type="entry name" value="EspE N-terminal domain-like"/>
    <property type="match status" value="1"/>
</dbReference>
<dbReference type="SUPFAM" id="SSF52540">
    <property type="entry name" value="P-loop containing nucleoside triphosphate hydrolases"/>
    <property type="match status" value="1"/>
</dbReference>
<dbReference type="InterPro" id="IPR007831">
    <property type="entry name" value="T2SS_GspE_N"/>
</dbReference>
<dbReference type="PANTHER" id="PTHR30258">
    <property type="entry name" value="TYPE II SECRETION SYSTEM PROTEIN GSPE-RELATED"/>
    <property type="match status" value="1"/>
</dbReference>
<evidence type="ECO:0000256" key="3">
    <source>
        <dbReference type="ARBA" id="ARBA00022840"/>
    </source>
</evidence>
<dbReference type="Gene3D" id="3.40.50.300">
    <property type="entry name" value="P-loop containing nucleotide triphosphate hydrolases"/>
    <property type="match status" value="1"/>
</dbReference>
<sequence>MPNKSPQTLIRGLLEKGVILQKDADTFAVLAEKQNRDFAQILIDKNVLSDIDLLNLKSELYRLPIVELDKIDLDKTALKEIPEETVVFYKIVPFARDNGVLKVGIINPDDIGALEALKFIAGNKDLTIEQYLISYRDFSSILRNYRTLTGEVGEALESLSGELEKEGSEEVQEAMPKSIDEITAEAPVTKIVAVIVKHAVDSRASDIHIEPFDDRVRIRFRVDGVLNTSLTLPKNLHSAVLTRIKILSDLKIDETRLAQDGRFATKLNDRKIDFRVSTFPTKNGEKVVMRILDPLTGKVDLPDLGLEGRPLEVLERALKKPFGSILITGPTGSGKSTTLAGMLKRINTEDINIVTLEDPIEYFVDGVNQSQIHEEIGYTFASGLRHILRQDPDVIMVGEIRDKETAGLATQAALTGHIVLSTLHTNDAIGVIPRLIDMGVEKYLIPPTINVAAAQRLLRRLCPECKIEARANTGEEKIINEAIKSMPKDYADSLYSKEGYSIRKPNIGFACKTCNGKAFKGRIGIFEMMEMTPELEKIILGTISETVIAQEARRQGMITMFQDGILKVLRGLVSMEDLLEEAQAEDSS</sequence>
<evidence type="ECO:0000256" key="2">
    <source>
        <dbReference type="ARBA" id="ARBA00022741"/>
    </source>
</evidence>
<name>A0A0G0T0N2_9BACT</name>
<dbReference type="InterPro" id="IPR001482">
    <property type="entry name" value="T2SS/T4SS_dom"/>
</dbReference>
<protein>
    <submittedName>
        <fullName evidence="5">Type IV-A pilus assembly ATPase PilB</fullName>
    </submittedName>
</protein>
<dbReference type="SMART" id="SM00382">
    <property type="entry name" value="AAA"/>
    <property type="match status" value="1"/>
</dbReference>